<accession>A0A922HKI4</accession>
<reference evidence="2" key="1">
    <citation type="submission" date="2013-05" db="EMBL/GenBank/DDBJ databases">
        <authorList>
            <person name="Yim A.K.Y."/>
            <person name="Chan T.F."/>
            <person name="Ji K.M."/>
            <person name="Liu X.Y."/>
            <person name="Zhou J.W."/>
            <person name="Li R.Q."/>
            <person name="Yang K.Y."/>
            <person name="Li J."/>
            <person name="Li M."/>
            <person name="Law P.T.W."/>
            <person name="Wu Y.L."/>
            <person name="Cai Z.L."/>
            <person name="Qin H."/>
            <person name="Bao Y."/>
            <person name="Leung R.K.K."/>
            <person name="Ng P.K.S."/>
            <person name="Zou J."/>
            <person name="Zhong X.J."/>
            <person name="Ran P.X."/>
            <person name="Zhong N.S."/>
            <person name="Liu Z.G."/>
            <person name="Tsui S.K.W."/>
        </authorList>
    </citation>
    <scope>NUCLEOTIDE SEQUENCE</scope>
    <source>
        <strain evidence="2">Derf</strain>
        <tissue evidence="2">Whole organism</tissue>
    </source>
</reference>
<evidence type="ECO:0000313" key="2">
    <source>
        <dbReference type="EMBL" id="KAH9494214.1"/>
    </source>
</evidence>
<dbReference type="Proteomes" id="UP000790347">
    <property type="component" value="Unassembled WGS sequence"/>
</dbReference>
<feature type="compositionally biased region" description="Low complexity" evidence="1">
    <location>
        <begin position="29"/>
        <end position="48"/>
    </location>
</feature>
<dbReference type="EMBL" id="ASGP02000008">
    <property type="protein sequence ID" value="KAH9494214.1"/>
    <property type="molecule type" value="Genomic_DNA"/>
</dbReference>
<gene>
    <name evidence="2" type="ORF">DERF_014917</name>
</gene>
<evidence type="ECO:0000256" key="1">
    <source>
        <dbReference type="SAM" id="MobiDB-lite"/>
    </source>
</evidence>
<keyword evidence="3" id="KW-1185">Reference proteome</keyword>
<protein>
    <submittedName>
        <fullName evidence="2">Uncharacterized protein</fullName>
    </submittedName>
</protein>
<reference evidence="2" key="2">
    <citation type="journal article" date="2022" name="Res Sq">
        <title>Comparative Genomics Reveals Insights into the Divergent Evolution of Astigmatic Mites and Household Pest Adaptations.</title>
        <authorList>
            <person name="Xiong Q."/>
            <person name="Wan A.T.-Y."/>
            <person name="Liu X.-Y."/>
            <person name="Fung C.S.-H."/>
            <person name="Xiao X."/>
            <person name="Malainual N."/>
            <person name="Hou J."/>
            <person name="Wang L."/>
            <person name="Wang M."/>
            <person name="Yang K."/>
            <person name="Cui Y."/>
            <person name="Leung E."/>
            <person name="Nong W."/>
            <person name="Shin S.-K."/>
            <person name="Au S."/>
            <person name="Jeong K.Y."/>
            <person name="Chew F.T."/>
            <person name="Hui J."/>
            <person name="Leung T.F."/>
            <person name="Tungtrongchitr A."/>
            <person name="Zhong N."/>
            <person name="Liu Z."/>
            <person name="Tsui S."/>
        </authorList>
    </citation>
    <scope>NUCLEOTIDE SEQUENCE</scope>
    <source>
        <strain evidence="2">Derf</strain>
        <tissue evidence="2">Whole organism</tissue>
    </source>
</reference>
<dbReference type="AlphaFoldDB" id="A0A922HKI4"/>
<name>A0A922HKI4_DERFA</name>
<organism evidence="2 3">
    <name type="scientific">Dermatophagoides farinae</name>
    <name type="common">American house dust mite</name>
    <dbReference type="NCBI Taxonomy" id="6954"/>
    <lineage>
        <taxon>Eukaryota</taxon>
        <taxon>Metazoa</taxon>
        <taxon>Ecdysozoa</taxon>
        <taxon>Arthropoda</taxon>
        <taxon>Chelicerata</taxon>
        <taxon>Arachnida</taxon>
        <taxon>Acari</taxon>
        <taxon>Acariformes</taxon>
        <taxon>Sarcoptiformes</taxon>
        <taxon>Astigmata</taxon>
        <taxon>Psoroptidia</taxon>
        <taxon>Analgoidea</taxon>
        <taxon>Pyroglyphidae</taxon>
        <taxon>Dermatophagoidinae</taxon>
        <taxon>Dermatophagoides</taxon>
    </lineage>
</organism>
<proteinExistence type="predicted"/>
<comment type="caution">
    <text evidence="2">The sequence shown here is derived from an EMBL/GenBank/DDBJ whole genome shotgun (WGS) entry which is preliminary data.</text>
</comment>
<feature type="region of interest" description="Disordered" evidence="1">
    <location>
        <begin position="27"/>
        <end position="48"/>
    </location>
</feature>
<sequence>MHEFNAYKFHHHQLVNMANNILVSNVELPSSSPSSSSSSRSSSISSLSLSRDMDKFVCGGGGGCCGRKIDWPSI</sequence>
<evidence type="ECO:0000313" key="3">
    <source>
        <dbReference type="Proteomes" id="UP000790347"/>
    </source>
</evidence>